<dbReference type="PANTHER" id="PTHR33221:SF15">
    <property type="entry name" value="HTH-TYPE TRANSCRIPTIONAL REGULATOR YWGB-RELATED"/>
    <property type="match status" value="1"/>
</dbReference>
<proteinExistence type="predicted"/>
<comment type="caution">
    <text evidence="1">The sequence shown here is derived from an EMBL/GenBank/DDBJ whole genome shotgun (WGS) entry which is preliminary data.</text>
</comment>
<dbReference type="InterPro" id="IPR000944">
    <property type="entry name" value="Tscrpt_reg_Rrf2"/>
</dbReference>
<evidence type="ECO:0000313" key="1">
    <source>
        <dbReference type="EMBL" id="MSR94624.1"/>
    </source>
</evidence>
<dbReference type="PANTHER" id="PTHR33221">
    <property type="entry name" value="WINGED HELIX-TURN-HELIX TRANSCRIPTIONAL REGULATOR, RRF2 FAMILY"/>
    <property type="match status" value="1"/>
</dbReference>
<protein>
    <submittedName>
        <fullName evidence="1">Rrf2 family transcriptional regulator</fullName>
    </submittedName>
</protein>
<dbReference type="SUPFAM" id="SSF46785">
    <property type="entry name" value="Winged helix' DNA-binding domain"/>
    <property type="match status" value="1"/>
</dbReference>
<dbReference type="GO" id="GO:0003700">
    <property type="term" value="F:DNA-binding transcription factor activity"/>
    <property type="evidence" value="ECO:0007669"/>
    <property type="project" value="TreeGrafter"/>
</dbReference>
<dbReference type="Pfam" id="PF02082">
    <property type="entry name" value="Rrf2"/>
    <property type="match status" value="1"/>
</dbReference>
<reference evidence="1 2" key="1">
    <citation type="submission" date="2019-08" db="EMBL/GenBank/DDBJ databases">
        <title>In-depth cultivation of the pig gut microbiome towards novel bacterial diversity and tailored functional studies.</title>
        <authorList>
            <person name="Wylensek D."/>
            <person name="Hitch T.C.A."/>
            <person name="Clavel T."/>
        </authorList>
    </citation>
    <scope>NUCLEOTIDE SEQUENCE [LARGE SCALE GENOMIC DNA]</scope>
    <source>
        <strain evidence="1 2">68-1-5</strain>
    </source>
</reference>
<gene>
    <name evidence="1" type="ORF">FYJ34_10250</name>
</gene>
<dbReference type="Gene3D" id="1.10.10.10">
    <property type="entry name" value="Winged helix-like DNA-binding domain superfamily/Winged helix DNA-binding domain"/>
    <property type="match status" value="1"/>
</dbReference>
<dbReference type="Proteomes" id="UP000434409">
    <property type="component" value="Unassembled WGS sequence"/>
</dbReference>
<evidence type="ECO:0000313" key="2">
    <source>
        <dbReference type="Proteomes" id="UP000434409"/>
    </source>
</evidence>
<keyword evidence="2" id="KW-1185">Reference proteome</keyword>
<dbReference type="RefSeq" id="WP_154478336.1">
    <property type="nucleotide sequence ID" value="NZ_VULY01000018.1"/>
</dbReference>
<accession>A0A6N7UTU1</accession>
<dbReference type="EMBL" id="VULY01000018">
    <property type="protein sequence ID" value="MSR94624.1"/>
    <property type="molecule type" value="Genomic_DNA"/>
</dbReference>
<name>A0A6N7UTU1_9FIRM</name>
<dbReference type="GO" id="GO:0005829">
    <property type="term" value="C:cytosol"/>
    <property type="evidence" value="ECO:0007669"/>
    <property type="project" value="TreeGrafter"/>
</dbReference>
<organism evidence="1 2">
    <name type="scientific">Suipraeoptans intestinalis</name>
    <dbReference type="NCBI Taxonomy" id="2606628"/>
    <lineage>
        <taxon>Bacteria</taxon>
        <taxon>Bacillati</taxon>
        <taxon>Bacillota</taxon>
        <taxon>Clostridia</taxon>
        <taxon>Lachnospirales</taxon>
        <taxon>Lachnospiraceae</taxon>
        <taxon>Suipraeoptans</taxon>
    </lineage>
</organism>
<sequence>MQITSKFTIGIHILTCIDFFHGKVPVNSGLLSQSIGANPVIVRGVMSSLSKAGMISTGKGKKDIVLQKPLSQVTLYDVYRAVDDMSEKGIFRFHENVSPVCPVGKNIHKALDGKLLRVQRVMEQEMRQIPVSTVTEDIRKEIRLTG</sequence>
<dbReference type="InterPro" id="IPR036388">
    <property type="entry name" value="WH-like_DNA-bd_sf"/>
</dbReference>
<dbReference type="InterPro" id="IPR036390">
    <property type="entry name" value="WH_DNA-bd_sf"/>
</dbReference>
<dbReference type="AlphaFoldDB" id="A0A6N7UTU1"/>